<evidence type="ECO:0000313" key="3">
    <source>
        <dbReference type="EMBL" id="CAK9056040.1"/>
    </source>
</evidence>
<dbReference type="Pfam" id="PF10354">
    <property type="entry name" value="BMT5-like"/>
    <property type="match status" value="1"/>
</dbReference>
<feature type="region of interest" description="Disordered" evidence="1">
    <location>
        <begin position="547"/>
        <end position="566"/>
    </location>
</feature>
<dbReference type="EMBL" id="CAXAMN010020347">
    <property type="protein sequence ID" value="CAK9056040.1"/>
    <property type="molecule type" value="Genomic_DNA"/>
</dbReference>
<proteinExistence type="predicted"/>
<gene>
    <name evidence="3" type="ORF">CCMP2556_LOCUS27821</name>
</gene>
<reference evidence="3 4" key="1">
    <citation type="submission" date="2024-02" db="EMBL/GenBank/DDBJ databases">
        <authorList>
            <person name="Chen Y."/>
            <person name="Shah S."/>
            <person name="Dougan E. K."/>
            <person name="Thang M."/>
            <person name="Chan C."/>
        </authorList>
    </citation>
    <scope>NUCLEOTIDE SEQUENCE [LARGE SCALE GENOMIC DNA]</scope>
</reference>
<dbReference type="InterPro" id="IPR019446">
    <property type="entry name" value="BMT5-like"/>
</dbReference>
<dbReference type="Proteomes" id="UP001642484">
    <property type="component" value="Unassembled WGS sequence"/>
</dbReference>
<dbReference type="Gene3D" id="1.25.40.10">
    <property type="entry name" value="Tetratricopeptide repeat domain"/>
    <property type="match status" value="1"/>
</dbReference>
<protein>
    <recommendedName>
        <fullName evidence="2">25S rRNA (uridine-N(3))-methyltransferase BMT5-like domain-containing protein</fullName>
    </recommendedName>
</protein>
<evidence type="ECO:0000313" key="4">
    <source>
        <dbReference type="Proteomes" id="UP001642484"/>
    </source>
</evidence>
<accession>A0ABP0MWZ0</accession>
<comment type="caution">
    <text evidence="3">The sequence shown here is derived from an EMBL/GenBank/DDBJ whole genome shotgun (WGS) entry which is preliminary data.</text>
</comment>
<name>A0ABP0MWZ0_9DINO</name>
<dbReference type="InterPro" id="IPR011990">
    <property type="entry name" value="TPR-like_helical_dom_sf"/>
</dbReference>
<sequence length="831" mass="90264">GGPGGGSVDLVAAFKHRFKLSAEEEEVIEEAESFEVNEGITEGALAGELGLPVMARSPGCKRRGSASRSFKWFNRLELIDPMAVAAIFGDANLSFALKLAKHREALGHVGRIIATTFETLDCLRERYKEIDETIKTLEGLYTEVYHGVDCTRIAVDSRFQGMEGRLGAVYYNFPHAGVVTGFFDGHPCVNWRHENLMRLFFRALRSFMKPGGLVKVASSKTAVGVRFFYIMEAAAENEFVHIETMPFMEWHLHRYGRSYGDKRDVHRRPEAGENYNVQRKDADMVAKLQGGELPPQSIRMPPKFNVLKACPDGPFRMLIGEARQRHAMAFLGPGADASHASTTGAERVRRTTSAVDTGCTGGKPVNKLEEMARRSSSILVVALLALAFCGFAFVAPSTGAAPEPQLRGKQAEAAMLGAAVAVGRLRPQLVSRVARAAQWPGPATASEEQLQFLAAEVKMQVEAASQVAVTKIEMCSARPSATSDEEEPGNDASPKKRKTEDSIHLRKLQLRHTVSATLRALELSRQSSKEAFAKGRGPVPFTATLFGAADDPTGGDRGQARQTAGGSLRRVGRVGEAFGGIGEVVDLHLPMKEMTWPVWRGGAFDQDVDGAYLSLMLMAHGAVLFKTGSNLRLIGHLFVDLRNRSDFVAETYAAVSGGAAFAEAEDLLGAECFAAEAVEKGHEALGALKASGNKTAVADATRLVVKGLVGQEQHARAQELVKEELARFREAGDRLGEAKMLMSMGESTAAKEGKAKAEAVSSLKEARSICRNLNNKEWEAKALLTLALLNLAKVDDLGAVETALKNATEARDICQDFDNKRIEARRRRLIR</sequence>
<evidence type="ECO:0000259" key="2">
    <source>
        <dbReference type="Pfam" id="PF10354"/>
    </source>
</evidence>
<feature type="region of interest" description="Disordered" evidence="1">
    <location>
        <begin position="477"/>
        <end position="503"/>
    </location>
</feature>
<organism evidence="3 4">
    <name type="scientific">Durusdinium trenchii</name>
    <dbReference type="NCBI Taxonomy" id="1381693"/>
    <lineage>
        <taxon>Eukaryota</taxon>
        <taxon>Sar</taxon>
        <taxon>Alveolata</taxon>
        <taxon>Dinophyceae</taxon>
        <taxon>Suessiales</taxon>
        <taxon>Symbiodiniaceae</taxon>
        <taxon>Durusdinium</taxon>
    </lineage>
</organism>
<feature type="domain" description="25S rRNA (uridine-N(3))-methyltransferase BMT5-like" evidence="2">
    <location>
        <begin position="88"/>
        <end position="255"/>
    </location>
</feature>
<evidence type="ECO:0000256" key="1">
    <source>
        <dbReference type="SAM" id="MobiDB-lite"/>
    </source>
</evidence>
<feature type="non-terminal residue" evidence="3">
    <location>
        <position position="1"/>
    </location>
</feature>
<keyword evidence="4" id="KW-1185">Reference proteome</keyword>